<feature type="region of interest" description="Disordered" evidence="1">
    <location>
        <begin position="76"/>
        <end position="117"/>
    </location>
</feature>
<comment type="caution">
    <text evidence="2">The sequence shown here is derived from an EMBL/GenBank/DDBJ whole genome shotgun (WGS) entry which is preliminary data.</text>
</comment>
<keyword evidence="3" id="KW-1185">Reference proteome</keyword>
<accession>A0AAD7SFI8</accession>
<evidence type="ECO:0000256" key="1">
    <source>
        <dbReference type="SAM" id="MobiDB-lite"/>
    </source>
</evidence>
<reference evidence="2" key="1">
    <citation type="journal article" date="2023" name="Science">
        <title>Genome structures resolve the early diversification of teleost fishes.</title>
        <authorList>
            <person name="Parey E."/>
            <person name="Louis A."/>
            <person name="Montfort J."/>
            <person name="Bouchez O."/>
            <person name="Roques C."/>
            <person name="Iampietro C."/>
            <person name="Lluch J."/>
            <person name="Castinel A."/>
            <person name="Donnadieu C."/>
            <person name="Desvignes T."/>
            <person name="Floi Bucao C."/>
            <person name="Jouanno E."/>
            <person name="Wen M."/>
            <person name="Mejri S."/>
            <person name="Dirks R."/>
            <person name="Jansen H."/>
            <person name="Henkel C."/>
            <person name="Chen W.J."/>
            <person name="Zahm M."/>
            <person name="Cabau C."/>
            <person name="Klopp C."/>
            <person name="Thompson A.W."/>
            <person name="Robinson-Rechavi M."/>
            <person name="Braasch I."/>
            <person name="Lecointre G."/>
            <person name="Bobe J."/>
            <person name="Postlethwait J.H."/>
            <person name="Berthelot C."/>
            <person name="Roest Crollius H."/>
            <person name="Guiguen Y."/>
        </authorList>
    </citation>
    <scope>NUCLEOTIDE SEQUENCE</scope>
    <source>
        <strain evidence="2">NC1722</strain>
    </source>
</reference>
<feature type="region of interest" description="Disordered" evidence="1">
    <location>
        <begin position="18"/>
        <end position="53"/>
    </location>
</feature>
<protein>
    <submittedName>
        <fullName evidence="2">Uncharacterized protein</fullName>
    </submittedName>
</protein>
<proteinExistence type="predicted"/>
<dbReference type="AlphaFoldDB" id="A0AAD7SFI8"/>
<dbReference type="Proteomes" id="UP001221898">
    <property type="component" value="Unassembled WGS sequence"/>
</dbReference>
<sequence length="117" mass="12877">MNTGSQRPPALIASAWVQSWGPSGRPRETGTRSETGCPWRRAEERGRKGEGGKHQIQLIAFLLTYRARACSAAVRSPWQRRCANPSGSERREASRSGLSLEAPQDAETSARGRGRRC</sequence>
<gene>
    <name evidence="2" type="ORF">AAFF_G00396000</name>
</gene>
<evidence type="ECO:0000313" key="3">
    <source>
        <dbReference type="Proteomes" id="UP001221898"/>
    </source>
</evidence>
<name>A0AAD7SFI8_9TELE</name>
<dbReference type="EMBL" id="JAINUG010000076">
    <property type="protein sequence ID" value="KAJ8400476.1"/>
    <property type="molecule type" value="Genomic_DNA"/>
</dbReference>
<organism evidence="2 3">
    <name type="scientific">Aldrovandia affinis</name>
    <dbReference type="NCBI Taxonomy" id="143900"/>
    <lineage>
        <taxon>Eukaryota</taxon>
        <taxon>Metazoa</taxon>
        <taxon>Chordata</taxon>
        <taxon>Craniata</taxon>
        <taxon>Vertebrata</taxon>
        <taxon>Euteleostomi</taxon>
        <taxon>Actinopterygii</taxon>
        <taxon>Neopterygii</taxon>
        <taxon>Teleostei</taxon>
        <taxon>Notacanthiformes</taxon>
        <taxon>Halosauridae</taxon>
        <taxon>Aldrovandia</taxon>
    </lineage>
</organism>
<feature type="compositionally biased region" description="Basic and acidic residues" evidence="1">
    <location>
        <begin position="40"/>
        <end position="53"/>
    </location>
</feature>
<evidence type="ECO:0000313" key="2">
    <source>
        <dbReference type="EMBL" id="KAJ8400476.1"/>
    </source>
</evidence>